<dbReference type="Proteomes" id="UP001310594">
    <property type="component" value="Unassembled WGS sequence"/>
</dbReference>
<protein>
    <submittedName>
        <fullName evidence="2">Uncharacterized protein</fullName>
    </submittedName>
</protein>
<evidence type="ECO:0000313" key="2">
    <source>
        <dbReference type="EMBL" id="KAK5708420.1"/>
    </source>
</evidence>
<reference evidence="2" key="1">
    <citation type="submission" date="2023-08" db="EMBL/GenBank/DDBJ databases">
        <title>Black Yeasts Isolated from many extreme environments.</title>
        <authorList>
            <person name="Coleine C."/>
            <person name="Stajich J.E."/>
            <person name="Selbmann L."/>
        </authorList>
    </citation>
    <scope>NUCLEOTIDE SEQUENCE</scope>
    <source>
        <strain evidence="2">CCFEE 5810</strain>
    </source>
</reference>
<evidence type="ECO:0000256" key="1">
    <source>
        <dbReference type="SAM" id="MobiDB-lite"/>
    </source>
</evidence>
<name>A0AAN7WKX3_9PEZI</name>
<sequence length="274" mass="31157">MAYSQRASLMRLPDELLVNIIRQAVPDELAHLDGYETRGHEANATYHRHYRNTIVSRHFHHLSSEVFFLDYIHDLQIMYSESSNDAPCVSYRWDEGALKAVHRPALRCQIRKLRLDILARYDTHQYAVRDISGLLESFPGLREVEVSFGTNVGNIGYLKDDFLASIEAWGKAKGGRGSQQGWDRKVVRLLWECEDEGLVFENGKEVYRREGPDWDSGEDESDSEDESEDGDGELDDGLQGEEEGDFEIGVEEDLDESGVVMHVGTVVNEKIGTF</sequence>
<feature type="compositionally biased region" description="Acidic residues" evidence="1">
    <location>
        <begin position="213"/>
        <end position="256"/>
    </location>
</feature>
<organism evidence="2 3">
    <name type="scientific">Elasticomyces elasticus</name>
    <dbReference type="NCBI Taxonomy" id="574655"/>
    <lineage>
        <taxon>Eukaryota</taxon>
        <taxon>Fungi</taxon>
        <taxon>Dikarya</taxon>
        <taxon>Ascomycota</taxon>
        <taxon>Pezizomycotina</taxon>
        <taxon>Dothideomycetes</taxon>
        <taxon>Dothideomycetidae</taxon>
        <taxon>Mycosphaerellales</taxon>
        <taxon>Teratosphaeriaceae</taxon>
        <taxon>Elasticomyces</taxon>
    </lineage>
</organism>
<accession>A0AAN7WKX3</accession>
<evidence type="ECO:0000313" key="3">
    <source>
        <dbReference type="Proteomes" id="UP001310594"/>
    </source>
</evidence>
<dbReference type="AlphaFoldDB" id="A0AAN7WKX3"/>
<feature type="region of interest" description="Disordered" evidence="1">
    <location>
        <begin position="209"/>
        <end position="257"/>
    </location>
</feature>
<proteinExistence type="predicted"/>
<dbReference type="EMBL" id="JAVRQU010000001">
    <property type="protein sequence ID" value="KAK5708420.1"/>
    <property type="molecule type" value="Genomic_DNA"/>
</dbReference>
<gene>
    <name evidence="2" type="ORF">LTR97_000961</name>
</gene>
<comment type="caution">
    <text evidence="2">The sequence shown here is derived from an EMBL/GenBank/DDBJ whole genome shotgun (WGS) entry which is preliminary data.</text>
</comment>